<feature type="region of interest" description="Disordered" evidence="2">
    <location>
        <begin position="265"/>
        <end position="286"/>
    </location>
</feature>
<name>A0A8B8ATV6_CRAVI</name>
<dbReference type="InterPro" id="IPR010994">
    <property type="entry name" value="RuvA_2-like"/>
</dbReference>
<protein>
    <submittedName>
        <fullName evidence="5">Golgin subfamily A member 6-like protein 2</fullName>
    </submittedName>
</protein>
<dbReference type="Gene3D" id="1.10.150.320">
    <property type="entry name" value="Photosystem II 12 kDa extrinsic protein"/>
    <property type="match status" value="1"/>
</dbReference>
<dbReference type="GeneID" id="111104899"/>
<accession>A0A8B8ATV6</accession>
<keyword evidence="4" id="KW-1185">Reference proteome</keyword>
<dbReference type="Pfam" id="PF12836">
    <property type="entry name" value="HHH_3"/>
    <property type="match status" value="1"/>
</dbReference>
<proteinExistence type="predicted"/>
<evidence type="ECO:0000256" key="2">
    <source>
        <dbReference type="SAM" id="MobiDB-lite"/>
    </source>
</evidence>
<sequence length="472" mass="56040">MATPININTATYDLLKNIKNIGDKRAKKIIEIRDIKGRLTLEDLKIIPNIPSSIWDPLVEEGLVIVPSTLRKSQELETRTENVPNPNISQTNKELQQKIECLEREMLLKEQMIKERESLITEREKEIQEKDLTINTKQEELSLLQKSLKANREKDDKMFEEMSSMISMREHDMSEKMAVRERELDEQLQKFVEQKEKLRILEEKESAEREEIFRSRMREIAEREKELEKREKDLKQMKVEREHKEYISNINRLAPQNIYSNTSERGEDIRSHARTTHSPAPPKLSTYDGKTEWKPYYIQFNHITQKYMWNDREKLDRLIECLREKALKFFSSRPENVQKDFKLLCQKLRERFDKKDQPHIIRRQLQEIQQNTEETIEEFAERIEELSTEAYPDTPDFFRNTITIDAFLRGCTEKRAALVTLDKDPKTLDEAVQYLKGAITNQKLIMGSKRDVRRVTFEEGDNLNAEVTSKFS</sequence>
<evidence type="ECO:0000256" key="1">
    <source>
        <dbReference type="SAM" id="Coils"/>
    </source>
</evidence>
<evidence type="ECO:0000313" key="4">
    <source>
        <dbReference type="Proteomes" id="UP000694844"/>
    </source>
</evidence>
<reference evidence="5" key="1">
    <citation type="submission" date="2025-08" db="UniProtKB">
        <authorList>
            <consortium name="RefSeq"/>
        </authorList>
    </citation>
    <scope>IDENTIFICATION</scope>
    <source>
        <tissue evidence="5">Whole sample</tissue>
    </source>
</reference>
<dbReference type="OrthoDB" id="6156410at2759"/>
<dbReference type="Proteomes" id="UP000694844">
    <property type="component" value="Chromosome 7"/>
</dbReference>
<dbReference type="AlphaFoldDB" id="A0A8B8ATV6"/>
<dbReference type="RefSeq" id="XP_022294777.1">
    <property type="nucleotide sequence ID" value="XM_022439069.1"/>
</dbReference>
<dbReference type="PANTHER" id="PTHR45823">
    <property type="entry name" value="T-SNARE COILED-COIL HOMOLOGY DOMAIN-CONTAINING PROTEIN"/>
    <property type="match status" value="1"/>
</dbReference>
<dbReference type="InterPro" id="IPR005162">
    <property type="entry name" value="Retrotrans_gag_dom"/>
</dbReference>
<evidence type="ECO:0000313" key="5">
    <source>
        <dbReference type="RefSeq" id="XP_022294777.1"/>
    </source>
</evidence>
<organism evidence="4 5">
    <name type="scientific">Crassostrea virginica</name>
    <name type="common">Eastern oyster</name>
    <dbReference type="NCBI Taxonomy" id="6565"/>
    <lineage>
        <taxon>Eukaryota</taxon>
        <taxon>Metazoa</taxon>
        <taxon>Spiralia</taxon>
        <taxon>Lophotrochozoa</taxon>
        <taxon>Mollusca</taxon>
        <taxon>Bivalvia</taxon>
        <taxon>Autobranchia</taxon>
        <taxon>Pteriomorphia</taxon>
        <taxon>Ostreida</taxon>
        <taxon>Ostreoidea</taxon>
        <taxon>Ostreidae</taxon>
        <taxon>Crassostrea</taxon>
    </lineage>
</organism>
<feature type="coiled-coil region" evidence="1">
    <location>
        <begin position="181"/>
        <end position="240"/>
    </location>
</feature>
<feature type="coiled-coil region" evidence="1">
    <location>
        <begin position="362"/>
        <end position="389"/>
    </location>
</feature>
<feature type="domain" description="Retrotransposon gag" evidence="3">
    <location>
        <begin position="320"/>
        <end position="410"/>
    </location>
</feature>
<feature type="coiled-coil region" evidence="1">
    <location>
        <begin position="85"/>
        <end position="154"/>
    </location>
</feature>
<dbReference type="Pfam" id="PF03732">
    <property type="entry name" value="Retrotrans_gag"/>
    <property type="match status" value="1"/>
</dbReference>
<dbReference type="PANTHER" id="PTHR45823:SF1">
    <property type="entry name" value="T-SNARE COILED-COIL HOMOLOGY DOMAIN-CONTAINING PROTEIN"/>
    <property type="match status" value="1"/>
</dbReference>
<dbReference type="KEGG" id="cvn:111104899"/>
<gene>
    <name evidence="5" type="primary">LOC111104899</name>
</gene>
<evidence type="ECO:0000259" key="3">
    <source>
        <dbReference type="Pfam" id="PF03732"/>
    </source>
</evidence>
<keyword evidence="1" id="KW-0175">Coiled coil</keyword>
<dbReference type="SUPFAM" id="SSF47781">
    <property type="entry name" value="RuvA domain 2-like"/>
    <property type="match status" value="1"/>
</dbReference>